<evidence type="ECO:0000256" key="3">
    <source>
        <dbReference type="ARBA" id="ARBA00022729"/>
    </source>
</evidence>
<dbReference type="OrthoDB" id="9796817at2"/>
<evidence type="ECO:0000256" key="1">
    <source>
        <dbReference type="ARBA" id="ARBA00005695"/>
    </source>
</evidence>
<dbReference type="AlphaFoldDB" id="A0A3M8DN64"/>
<dbReference type="SUPFAM" id="SSF53850">
    <property type="entry name" value="Periplasmic binding protein-like II"/>
    <property type="match status" value="1"/>
</dbReference>
<dbReference type="GO" id="GO:1904680">
    <property type="term" value="F:peptide transmembrane transporter activity"/>
    <property type="evidence" value="ECO:0007669"/>
    <property type="project" value="TreeGrafter"/>
</dbReference>
<keyword evidence="6" id="KW-1185">Reference proteome</keyword>
<comment type="caution">
    <text evidence="5">The sequence shown here is derived from an EMBL/GenBank/DDBJ whole genome shotgun (WGS) entry which is preliminary data.</text>
</comment>
<protein>
    <recommendedName>
        <fullName evidence="4">Solute-binding protein family 5 domain-containing protein</fullName>
    </recommendedName>
</protein>
<dbReference type="InterPro" id="IPR039424">
    <property type="entry name" value="SBP_5"/>
</dbReference>
<sequence>MKMPWPSRWMGVVFLLLVLLVSGCFHRNGQTFSTGQETGNGTSVRLAEESPGYVAAKMPARHQLPAQAEKSAGSQPTTDLASTEHRIQTAVIALPEHYPAIDPLGLDKREQELTPIERFTYVGLIQARPDQMYAPALASTYQAETRDGRAVVTVRLRPGLKWPDGTAVTVDDVRATLETYARPEFYGIWRSQLAAVEGASTYRARRANHISGIITDRASQTVTIRLVQEDRSFLPILTAPLLSARQLTGKDMQQLEQLSRAGQLMGLGPFQAQSVEAADWTFTANPHYYAGTPLLKALQVRRLPADRMEAALRAGDVHMAWVSPKQAALLGKRLPAHLRLLTTEAAGYHFLGFNLSVGETADPAVRLALARALPPKTIARDRFFGMGKIADGPLSPLSFAYKPQPLQVYDPKRAARTLAEKGYSKAHPLSLVIAYPQDAVRERLFTAVQEAWRPLPVTLTAKALPADEFAAYVFGASPYDLYLFGWKDGPDPSVLSRLWHSREKTGELGFNASHYHNVEADRLLDRANRFLPEDERKRLYGKWQKLFSQDLPIMPLLRLPDSYAVAKMLHGVETNGATNPFENVWKWSLGE</sequence>
<dbReference type="InterPro" id="IPR000914">
    <property type="entry name" value="SBP_5_dom"/>
</dbReference>
<dbReference type="Pfam" id="PF00496">
    <property type="entry name" value="SBP_bac_5"/>
    <property type="match status" value="1"/>
</dbReference>
<dbReference type="Gene3D" id="3.10.105.10">
    <property type="entry name" value="Dipeptide-binding Protein, Domain 3"/>
    <property type="match status" value="1"/>
</dbReference>
<dbReference type="PROSITE" id="PS51257">
    <property type="entry name" value="PROKAR_LIPOPROTEIN"/>
    <property type="match status" value="1"/>
</dbReference>
<feature type="domain" description="Solute-binding protein family 5" evidence="4">
    <location>
        <begin position="134"/>
        <end position="502"/>
    </location>
</feature>
<reference evidence="5 6" key="1">
    <citation type="submission" date="2018-10" db="EMBL/GenBank/DDBJ databases">
        <title>Phylogenomics of Brevibacillus.</title>
        <authorList>
            <person name="Dunlap C."/>
        </authorList>
    </citation>
    <scope>NUCLEOTIDE SEQUENCE [LARGE SCALE GENOMIC DNA]</scope>
    <source>
        <strain evidence="5 6">JCM 15716</strain>
    </source>
</reference>
<dbReference type="InterPro" id="IPR030678">
    <property type="entry name" value="Peptide/Ni-bd"/>
</dbReference>
<evidence type="ECO:0000256" key="2">
    <source>
        <dbReference type="ARBA" id="ARBA00022448"/>
    </source>
</evidence>
<dbReference type="EMBL" id="RHHQ01000008">
    <property type="protein sequence ID" value="RNB89530.1"/>
    <property type="molecule type" value="Genomic_DNA"/>
</dbReference>
<dbReference type="Proteomes" id="UP000271031">
    <property type="component" value="Unassembled WGS sequence"/>
</dbReference>
<dbReference type="GO" id="GO:0042597">
    <property type="term" value="C:periplasmic space"/>
    <property type="evidence" value="ECO:0007669"/>
    <property type="project" value="UniProtKB-ARBA"/>
</dbReference>
<gene>
    <name evidence="5" type="ORF">EDM56_10080</name>
</gene>
<comment type="similarity">
    <text evidence="1">Belongs to the bacterial solute-binding protein 5 family.</text>
</comment>
<dbReference type="GO" id="GO:0043190">
    <property type="term" value="C:ATP-binding cassette (ABC) transporter complex"/>
    <property type="evidence" value="ECO:0007669"/>
    <property type="project" value="InterPro"/>
</dbReference>
<dbReference type="PANTHER" id="PTHR30290:SF9">
    <property type="entry name" value="OLIGOPEPTIDE-BINDING PROTEIN APPA"/>
    <property type="match status" value="1"/>
</dbReference>
<keyword evidence="2" id="KW-0813">Transport</keyword>
<dbReference type="Gene3D" id="3.40.190.10">
    <property type="entry name" value="Periplasmic binding protein-like II"/>
    <property type="match status" value="1"/>
</dbReference>
<accession>A0A3M8DN64</accession>
<evidence type="ECO:0000313" key="5">
    <source>
        <dbReference type="EMBL" id="RNB89530.1"/>
    </source>
</evidence>
<dbReference type="Gene3D" id="3.90.76.10">
    <property type="entry name" value="Dipeptide-binding Protein, Domain 1"/>
    <property type="match status" value="1"/>
</dbReference>
<dbReference type="PIRSF" id="PIRSF002741">
    <property type="entry name" value="MppA"/>
    <property type="match status" value="1"/>
</dbReference>
<keyword evidence="3" id="KW-0732">Signal</keyword>
<proteinExistence type="inferred from homology"/>
<dbReference type="RefSeq" id="WP_122917786.1">
    <property type="nucleotide sequence ID" value="NZ_RHHQ01000008.1"/>
</dbReference>
<dbReference type="PANTHER" id="PTHR30290">
    <property type="entry name" value="PERIPLASMIC BINDING COMPONENT OF ABC TRANSPORTER"/>
    <property type="match status" value="1"/>
</dbReference>
<evidence type="ECO:0000259" key="4">
    <source>
        <dbReference type="Pfam" id="PF00496"/>
    </source>
</evidence>
<name>A0A3M8DN64_9BACL</name>
<evidence type="ECO:0000313" key="6">
    <source>
        <dbReference type="Proteomes" id="UP000271031"/>
    </source>
</evidence>
<organism evidence="5 6">
    <name type="scientific">Brevibacillus fluminis</name>
    <dbReference type="NCBI Taxonomy" id="511487"/>
    <lineage>
        <taxon>Bacteria</taxon>
        <taxon>Bacillati</taxon>
        <taxon>Bacillota</taxon>
        <taxon>Bacilli</taxon>
        <taxon>Bacillales</taxon>
        <taxon>Paenibacillaceae</taxon>
        <taxon>Brevibacillus</taxon>
    </lineage>
</organism>
<dbReference type="GO" id="GO:0015833">
    <property type="term" value="P:peptide transport"/>
    <property type="evidence" value="ECO:0007669"/>
    <property type="project" value="TreeGrafter"/>
</dbReference>